<evidence type="ECO:0000256" key="3">
    <source>
        <dbReference type="ARBA" id="ARBA00022737"/>
    </source>
</evidence>
<dbReference type="PROSITE" id="PS00101">
    <property type="entry name" value="HEXAPEP_TRANSFERASES"/>
    <property type="match status" value="1"/>
</dbReference>
<dbReference type="PANTHER" id="PTHR23416:SF23">
    <property type="entry name" value="ACETYLTRANSFERASE C18B11.09C-RELATED"/>
    <property type="match status" value="1"/>
</dbReference>
<comment type="caution">
    <text evidence="5">The sequence shown here is derived from an EMBL/GenBank/DDBJ whole genome shotgun (WGS) entry which is preliminary data.</text>
</comment>
<dbReference type="SUPFAM" id="SSF51161">
    <property type="entry name" value="Trimeric LpxA-like enzymes"/>
    <property type="match status" value="1"/>
</dbReference>
<dbReference type="InterPro" id="IPR011004">
    <property type="entry name" value="Trimer_LpxA-like_sf"/>
</dbReference>
<dbReference type="EMBL" id="JABMKV010000003">
    <property type="protein sequence ID" value="NQX32732.1"/>
    <property type="molecule type" value="Genomic_DNA"/>
</dbReference>
<reference evidence="5 6" key="1">
    <citation type="submission" date="2020-05" db="EMBL/GenBank/DDBJ databases">
        <title>Description of Pedobacter foliorum sp. nov.</title>
        <authorList>
            <person name="Qi S."/>
            <person name="Carlier A."/>
            <person name="Cnockaert M."/>
            <person name="Vandamme P."/>
        </authorList>
    </citation>
    <scope>NUCLEOTIDE SEQUENCE [LARGE SCALE GENOMIC DNA]</scope>
    <source>
        <strain evidence="5 6">LMG 31300</strain>
    </source>
</reference>
<dbReference type="InterPro" id="IPR001451">
    <property type="entry name" value="Hexapep"/>
</dbReference>
<name>A0ABX2DF73_9SPHI</name>
<evidence type="ECO:0000313" key="6">
    <source>
        <dbReference type="Proteomes" id="UP000762110"/>
    </source>
</evidence>
<dbReference type="GO" id="GO:0016746">
    <property type="term" value="F:acyltransferase activity"/>
    <property type="evidence" value="ECO:0007669"/>
    <property type="project" value="UniProtKB-KW"/>
</dbReference>
<dbReference type="PANTHER" id="PTHR23416">
    <property type="entry name" value="SIALIC ACID SYNTHASE-RELATED"/>
    <property type="match status" value="1"/>
</dbReference>
<dbReference type="InterPro" id="IPR018357">
    <property type="entry name" value="Hexapep_transf_CS"/>
</dbReference>
<evidence type="ECO:0000256" key="4">
    <source>
        <dbReference type="ARBA" id="ARBA00023315"/>
    </source>
</evidence>
<organism evidence="5 6">
    <name type="scientific">Pedobacter boryungensis</name>
    <dbReference type="NCBI Taxonomy" id="869962"/>
    <lineage>
        <taxon>Bacteria</taxon>
        <taxon>Pseudomonadati</taxon>
        <taxon>Bacteroidota</taxon>
        <taxon>Sphingobacteriia</taxon>
        <taxon>Sphingobacteriales</taxon>
        <taxon>Sphingobacteriaceae</taxon>
        <taxon>Pedobacter</taxon>
    </lineage>
</organism>
<evidence type="ECO:0000256" key="1">
    <source>
        <dbReference type="ARBA" id="ARBA00007274"/>
    </source>
</evidence>
<dbReference type="CDD" id="cd04647">
    <property type="entry name" value="LbH_MAT_like"/>
    <property type="match status" value="1"/>
</dbReference>
<protein>
    <submittedName>
        <fullName evidence="5">Acyltransferase</fullName>
    </submittedName>
</protein>
<keyword evidence="6" id="KW-1185">Reference proteome</keyword>
<keyword evidence="4 5" id="KW-0012">Acyltransferase</keyword>
<proteinExistence type="inferred from homology"/>
<dbReference type="Gene3D" id="2.160.10.10">
    <property type="entry name" value="Hexapeptide repeat proteins"/>
    <property type="match status" value="1"/>
</dbReference>
<sequence length="167" mass="17909">MTKSFGSVGIGTKIWKDINVSFPKNLVIGDYVYIGPNAFIQALGGVTIKKGTIIGPDLRLYTANHKFKGAKSIPYDENYERKAVAIGENVWIGGGVIILPGVSIEDGVVVGAGSVVTKPIPKMAIVGGNPAKIIGYRNEGDYEKLKANDMIYMKLKGSGLIKPNFHN</sequence>
<dbReference type="Pfam" id="PF00132">
    <property type="entry name" value="Hexapep"/>
    <property type="match status" value="1"/>
</dbReference>
<evidence type="ECO:0000256" key="2">
    <source>
        <dbReference type="ARBA" id="ARBA00022679"/>
    </source>
</evidence>
<keyword evidence="2" id="KW-0808">Transferase</keyword>
<evidence type="ECO:0000313" key="5">
    <source>
        <dbReference type="EMBL" id="NQX32732.1"/>
    </source>
</evidence>
<dbReference type="InterPro" id="IPR051159">
    <property type="entry name" value="Hexapeptide_acetyltransf"/>
</dbReference>
<dbReference type="Proteomes" id="UP000762110">
    <property type="component" value="Unassembled WGS sequence"/>
</dbReference>
<accession>A0ABX2DF73</accession>
<comment type="similarity">
    <text evidence="1">Belongs to the transferase hexapeptide repeat family.</text>
</comment>
<keyword evidence="3" id="KW-0677">Repeat</keyword>
<gene>
    <name evidence="5" type="ORF">HQN85_13405</name>
</gene>